<dbReference type="AlphaFoldDB" id="A0A5B7F2M2"/>
<evidence type="ECO:0000313" key="1">
    <source>
        <dbReference type="EMBL" id="MPC39586.1"/>
    </source>
</evidence>
<organism evidence="1 2">
    <name type="scientific">Portunus trituberculatus</name>
    <name type="common">Swimming crab</name>
    <name type="synonym">Neptunus trituberculatus</name>
    <dbReference type="NCBI Taxonomy" id="210409"/>
    <lineage>
        <taxon>Eukaryota</taxon>
        <taxon>Metazoa</taxon>
        <taxon>Ecdysozoa</taxon>
        <taxon>Arthropoda</taxon>
        <taxon>Crustacea</taxon>
        <taxon>Multicrustacea</taxon>
        <taxon>Malacostraca</taxon>
        <taxon>Eumalacostraca</taxon>
        <taxon>Eucarida</taxon>
        <taxon>Decapoda</taxon>
        <taxon>Pleocyemata</taxon>
        <taxon>Brachyura</taxon>
        <taxon>Eubrachyura</taxon>
        <taxon>Portunoidea</taxon>
        <taxon>Portunidae</taxon>
        <taxon>Portuninae</taxon>
        <taxon>Portunus</taxon>
    </lineage>
</organism>
<comment type="caution">
    <text evidence="1">The sequence shown here is derived from an EMBL/GenBank/DDBJ whole genome shotgun (WGS) entry which is preliminary data.</text>
</comment>
<keyword evidence="2" id="KW-1185">Reference proteome</keyword>
<sequence>MVCTRRKTRGGISCASRGERWEGRGRERGESGGRAVVQGRRGVRRDGPFVTVRCLAREHLRKPF</sequence>
<protein>
    <submittedName>
        <fullName evidence="1">Uncharacterized protein</fullName>
    </submittedName>
</protein>
<dbReference type="EMBL" id="VSRR010004411">
    <property type="protein sequence ID" value="MPC39586.1"/>
    <property type="molecule type" value="Genomic_DNA"/>
</dbReference>
<gene>
    <name evidence="1" type="ORF">E2C01_033127</name>
</gene>
<dbReference type="Proteomes" id="UP000324222">
    <property type="component" value="Unassembled WGS sequence"/>
</dbReference>
<evidence type="ECO:0000313" key="2">
    <source>
        <dbReference type="Proteomes" id="UP000324222"/>
    </source>
</evidence>
<name>A0A5B7F2M2_PORTR</name>
<proteinExistence type="predicted"/>
<reference evidence="1 2" key="1">
    <citation type="submission" date="2019-05" db="EMBL/GenBank/DDBJ databases">
        <title>Another draft genome of Portunus trituberculatus and its Hox gene families provides insights of decapod evolution.</title>
        <authorList>
            <person name="Jeong J.-H."/>
            <person name="Song I."/>
            <person name="Kim S."/>
            <person name="Choi T."/>
            <person name="Kim D."/>
            <person name="Ryu S."/>
            <person name="Kim W."/>
        </authorList>
    </citation>
    <scope>NUCLEOTIDE SEQUENCE [LARGE SCALE GENOMIC DNA]</scope>
    <source>
        <tissue evidence="1">Muscle</tissue>
    </source>
</reference>
<accession>A0A5B7F2M2</accession>